<dbReference type="InterPro" id="IPR005823">
    <property type="entry name" value="Ribosomal_uL13_bac-type"/>
</dbReference>
<comment type="similarity">
    <text evidence="1 4">Belongs to the universal ribosomal protein uL13 family.</text>
</comment>
<accession>A0A2Z4Y3E4</accession>
<dbReference type="InterPro" id="IPR036899">
    <property type="entry name" value="Ribosomal_uL13_sf"/>
</dbReference>
<dbReference type="InterPro" id="IPR005822">
    <property type="entry name" value="Ribosomal_uL13"/>
</dbReference>
<dbReference type="PANTHER" id="PTHR11545">
    <property type="entry name" value="RIBOSOMAL PROTEIN L13"/>
    <property type="match status" value="1"/>
</dbReference>
<dbReference type="CDD" id="cd00392">
    <property type="entry name" value="Ribosomal_L13"/>
    <property type="match status" value="1"/>
</dbReference>
<dbReference type="PIRSF" id="PIRSF002181">
    <property type="entry name" value="Ribosomal_L13"/>
    <property type="match status" value="1"/>
</dbReference>
<dbReference type="HAMAP" id="MF_01366">
    <property type="entry name" value="Ribosomal_uL13"/>
    <property type="match status" value="1"/>
</dbReference>
<dbReference type="GO" id="GO:0006412">
    <property type="term" value="P:translation"/>
    <property type="evidence" value="ECO:0007669"/>
    <property type="project" value="UniProtKB-UniRule"/>
</dbReference>
<evidence type="ECO:0000256" key="3">
    <source>
        <dbReference type="ARBA" id="ARBA00023274"/>
    </source>
</evidence>
<evidence type="ECO:0000256" key="2">
    <source>
        <dbReference type="ARBA" id="ARBA00022980"/>
    </source>
</evidence>
<feature type="region of interest" description="Disordered" evidence="5">
    <location>
        <begin position="129"/>
        <end position="148"/>
    </location>
</feature>
<comment type="function">
    <text evidence="4">This protein is one of the early assembly proteins of the 50S ribosomal subunit, although it is not seen to bind rRNA by itself. It is important during the early stages of 50S assembly.</text>
</comment>
<dbReference type="KEGG" id="schv:BRCON_0475"/>
<dbReference type="GO" id="GO:0005840">
    <property type="term" value="C:ribosome"/>
    <property type="evidence" value="ECO:0007669"/>
    <property type="project" value="UniProtKB-KW"/>
</dbReference>
<evidence type="ECO:0000256" key="4">
    <source>
        <dbReference type="HAMAP-Rule" id="MF_01366"/>
    </source>
</evidence>
<dbReference type="GO" id="GO:0003735">
    <property type="term" value="F:structural constituent of ribosome"/>
    <property type="evidence" value="ECO:0007669"/>
    <property type="project" value="InterPro"/>
</dbReference>
<dbReference type="AlphaFoldDB" id="A0A2Z4Y3E4"/>
<protein>
    <recommendedName>
        <fullName evidence="4">Large ribosomal subunit protein uL13</fullName>
    </recommendedName>
</protein>
<reference evidence="6 7" key="1">
    <citation type="submission" date="2018-05" db="EMBL/GenBank/DDBJ databases">
        <title>A metagenomic window into the 2 km-deep terrestrial subsurface aquifer revealed taxonomically and functionally diverse microbial community comprising novel uncultured bacterial lineages.</title>
        <authorList>
            <person name="Kadnikov V.V."/>
            <person name="Mardanov A.V."/>
            <person name="Beletsky A.V."/>
            <person name="Banks D."/>
            <person name="Pimenov N.V."/>
            <person name="Frank Y.A."/>
            <person name="Karnachuk O.V."/>
            <person name="Ravin N.V."/>
        </authorList>
    </citation>
    <scope>NUCLEOTIDE SEQUENCE [LARGE SCALE GENOMIC DNA]</scope>
    <source>
        <strain evidence="6">BY</strain>
    </source>
</reference>
<evidence type="ECO:0000256" key="5">
    <source>
        <dbReference type="SAM" id="MobiDB-lite"/>
    </source>
</evidence>
<proteinExistence type="inferred from homology"/>
<evidence type="ECO:0000256" key="1">
    <source>
        <dbReference type="ARBA" id="ARBA00006227"/>
    </source>
</evidence>
<dbReference type="GO" id="GO:1990904">
    <property type="term" value="C:ribonucleoprotein complex"/>
    <property type="evidence" value="ECO:0007669"/>
    <property type="project" value="UniProtKB-KW"/>
</dbReference>
<dbReference type="PANTHER" id="PTHR11545:SF2">
    <property type="entry name" value="LARGE RIBOSOMAL SUBUNIT PROTEIN UL13M"/>
    <property type="match status" value="1"/>
</dbReference>
<evidence type="ECO:0000313" key="6">
    <source>
        <dbReference type="EMBL" id="AXA35252.1"/>
    </source>
</evidence>
<comment type="subunit">
    <text evidence="4">Part of the 50S ribosomal subunit.</text>
</comment>
<dbReference type="Pfam" id="PF00572">
    <property type="entry name" value="Ribosomal_L13"/>
    <property type="match status" value="1"/>
</dbReference>
<evidence type="ECO:0000313" key="7">
    <source>
        <dbReference type="Proteomes" id="UP000262583"/>
    </source>
</evidence>
<dbReference type="NCBIfam" id="TIGR01066">
    <property type="entry name" value="rplM_bact"/>
    <property type="match status" value="1"/>
</dbReference>
<keyword evidence="2 4" id="KW-0689">Ribosomal protein</keyword>
<dbReference type="Proteomes" id="UP000262583">
    <property type="component" value="Chromosome"/>
</dbReference>
<sequence length="148" mass="16484">MKTFYPRPGDIQEKWYLVDAKGEVVGRLASRVAALLRGKMSPSFHPAVNPKTHVVIINADKAVLTADKMKTKLYRRHSGYPGGLKEATAEELSRKKPGEILRLAIKGMLPKTRLGDRLITHVKVYAGETHPHTAQKPEPIKLTKRAAQ</sequence>
<gene>
    <name evidence="4" type="primary">rplM</name>
    <name evidence="6" type="ORF">BRCON_0475</name>
</gene>
<keyword evidence="3 4" id="KW-0687">Ribonucleoprotein</keyword>
<organism evidence="6 7">
    <name type="scientific">Sumerlaea chitinivorans</name>
    <dbReference type="NCBI Taxonomy" id="2250252"/>
    <lineage>
        <taxon>Bacteria</taxon>
        <taxon>Candidatus Sumerlaeota</taxon>
        <taxon>Candidatus Sumerlaeia</taxon>
        <taxon>Candidatus Sumerlaeales</taxon>
        <taxon>Candidatus Sumerlaeaceae</taxon>
        <taxon>Candidatus Sumerlaea</taxon>
    </lineage>
</organism>
<dbReference type="Gene3D" id="3.90.1180.10">
    <property type="entry name" value="Ribosomal protein L13"/>
    <property type="match status" value="1"/>
</dbReference>
<dbReference type="GO" id="GO:0003729">
    <property type="term" value="F:mRNA binding"/>
    <property type="evidence" value="ECO:0007669"/>
    <property type="project" value="TreeGrafter"/>
</dbReference>
<name>A0A2Z4Y3E4_SUMC1</name>
<dbReference type="GO" id="GO:0017148">
    <property type="term" value="P:negative regulation of translation"/>
    <property type="evidence" value="ECO:0007669"/>
    <property type="project" value="TreeGrafter"/>
</dbReference>
<dbReference type="EMBL" id="CP030759">
    <property type="protein sequence ID" value="AXA35252.1"/>
    <property type="molecule type" value="Genomic_DNA"/>
</dbReference>
<dbReference type="SUPFAM" id="SSF52161">
    <property type="entry name" value="Ribosomal protein L13"/>
    <property type="match status" value="1"/>
</dbReference>